<gene>
    <name evidence="3" type="ORF">CH376_00640</name>
    <name evidence="2" type="ORF">CH380_10470</name>
</gene>
<evidence type="ECO:0000256" key="1">
    <source>
        <dbReference type="SAM" id="MobiDB-lite"/>
    </source>
</evidence>
<proteinExistence type="predicted"/>
<evidence type="ECO:0000313" key="5">
    <source>
        <dbReference type="Proteomes" id="UP000232188"/>
    </source>
</evidence>
<comment type="caution">
    <text evidence="2">The sequence shown here is derived from an EMBL/GenBank/DDBJ whole genome shotgun (WGS) entry which is preliminary data.</text>
</comment>
<dbReference type="Proteomes" id="UP000232149">
    <property type="component" value="Unassembled WGS sequence"/>
</dbReference>
<accession>A0A2M9YNV6</accession>
<reference evidence="4 5" key="1">
    <citation type="submission" date="2017-07" db="EMBL/GenBank/DDBJ databases">
        <title>Leptospira spp. isolated from tropical soils.</title>
        <authorList>
            <person name="Thibeaux R."/>
            <person name="Iraola G."/>
            <person name="Ferres I."/>
            <person name="Bierque E."/>
            <person name="Girault D."/>
            <person name="Soupe-Gilbert M.-E."/>
            <person name="Picardeau M."/>
            <person name="Goarant C."/>
        </authorList>
    </citation>
    <scope>NUCLEOTIDE SEQUENCE [LARGE SCALE GENOMIC DNA]</scope>
    <source>
        <strain evidence="2 5">FH2-B-C1</strain>
        <strain evidence="3 4">FH2-B-D1</strain>
    </source>
</reference>
<keyword evidence="4" id="KW-1185">Reference proteome</keyword>
<protein>
    <submittedName>
        <fullName evidence="2">Uncharacterized protein</fullName>
    </submittedName>
</protein>
<dbReference type="AlphaFoldDB" id="A0A2M9YNV6"/>
<evidence type="ECO:0000313" key="2">
    <source>
        <dbReference type="EMBL" id="PJZ53226.1"/>
    </source>
</evidence>
<dbReference type="Proteomes" id="UP000232188">
    <property type="component" value="Unassembled WGS sequence"/>
</dbReference>
<evidence type="ECO:0000313" key="3">
    <source>
        <dbReference type="EMBL" id="PJZ63966.1"/>
    </source>
</evidence>
<organism evidence="2 5">
    <name type="scientific">Leptospira adleri</name>
    <dbReference type="NCBI Taxonomy" id="2023186"/>
    <lineage>
        <taxon>Bacteria</taxon>
        <taxon>Pseudomonadati</taxon>
        <taxon>Spirochaetota</taxon>
        <taxon>Spirochaetia</taxon>
        <taxon>Leptospirales</taxon>
        <taxon>Leptospiraceae</taxon>
        <taxon>Leptospira</taxon>
    </lineage>
</organism>
<dbReference type="EMBL" id="NPDV01000008">
    <property type="protein sequence ID" value="PJZ53226.1"/>
    <property type="molecule type" value="Genomic_DNA"/>
</dbReference>
<dbReference type="EMBL" id="NPDU01000001">
    <property type="protein sequence ID" value="PJZ63966.1"/>
    <property type="molecule type" value="Genomic_DNA"/>
</dbReference>
<name>A0A2M9YNV6_9LEPT</name>
<feature type="region of interest" description="Disordered" evidence="1">
    <location>
        <begin position="9"/>
        <end position="36"/>
    </location>
</feature>
<evidence type="ECO:0000313" key="4">
    <source>
        <dbReference type="Proteomes" id="UP000232149"/>
    </source>
</evidence>
<sequence>MLHLIRYSSHAVSQGKRKNRNPFPEKNQRAPPNAGLTTDLGKILKIVSPAFLWSDLKVRCEQIFRLKVCLNKDYAIRIERNDPGICESSHTTLYFSFFELIFGVQCHI</sequence>